<name>A0ABY9WSZ5_9BACT</name>
<dbReference type="Pfam" id="PF22621">
    <property type="entry name" value="CurL-like_PKS_C"/>
    <property type="match status" value="1"/>
</dbReference>
<gene>
    <name evidence="6" type="ORF">F0U60_24385</name>
</gene>
<dbReference type="Gene3D" id="3.40.366.10">
    <property type="entry name" value="Malonyl-Coenzyme A Acyl Carrier Protein, domain 2"/>
    <property type="match status" value="1"/>
</dbReference>
<evidence type="ECO:0000259" key="4">
    <source>
        <dbReference type="PROSITE" id="PS50075"/>
    </source>
</evidence>
<dbReference type="Gene3D" id="3.30.70.3290">
    <property type="match status" value="1"/>
</dbReference>
<dbReference type="InterPro" id="IPR057326">
    <property type="entry name" value="KR_dom"/>
</dbReference>
<dbReference type="SMART" id="SM00825">
    <property type="entry name" value="PKS_KS"/>
    <property type="match status" value="1"/>
</dbReference>
<dbReference type="InterPro" id="IPR036291">
    <property type="entry name" value="NAD(P)-bd_dom_sf"/>
</dbReference>
<dbReference type="InterPro" id="IPR016035">
    <property type="entry name" value="Acyl_Trfase/lysoPLipase"/>
</dbReference>
<protein>
    <submittedName>
        <fullName evidence="6">Type I polyketide synthase</fullName>
    </submittedName>
</protein>
<dbReference type="Pfam" id="PF00550">
    <property type="entry name" value="PP-binding"/>
    <property type="match status" value="1"/>
</dbReference>
<dbReference type="SUPFAM" id="SSF55048">
    <property type="entry name" value="Probable ACP-binding domain of malonyl-CoA ACP transacylase"/>
    <property type="match status" value="1"/>
</dbReference>
<dbReference type="PANTHER" id="PTHR43775">
    <property type="entry name" value="FATTY ACID SYNTHASE"/>
    <property type="match status" value="1"/>
</dbReference>
<dbReference type="Gene3D" id="3.40.47.10">
    <property type="match status" value="1"/>
</dbReference>
<dbReference type="SMART" id="SM01294">
    <property type="entry name" value="PKS_PP_betabranch"/>
    <property type="match status" value="1"/>
</dbReference>
<accession>A0ABY9WSZ5</accession>
<dbReference type="InterPro" id="IPR018201">
    <property type="entry name" value="Ketoacyl_synth_AS"/>
</dbReference>
<dbReference type="Gene3D" id="1.10.1200.10">
    <property type="entry name" value="ACP-like"/>
    <property type="match status" value="1"/>
</dbReference>
<dbReference type="PROSITE" id="PS52004">
    <property type="entry name" value="KS3_2"/>
    <property type="match status" value="1"/>
</dbReference>
<organism evidence="6 7">
    <name type="scientific">Archangium minus</name>
    <dbReference type="NCBI Taxonomy" id="83450"/>
    <lineage>
        <taxon>Bacteria</taxon>
        <taxon>Pseudomonadati</taxon>
        <taxon>Myxococcota</taxon>
        <taxon>Myxococcia</taxon>
        <taxon>Myxococcales</taxon>
        <taxon>Cystobacterineae</taxon>
        <taxon>Archangiaceae</taxon>
        <taxon>Archangium</taxon>
    </lineage>
</organism>
<dbReference type="SMART" id="SM00827">
    <property type="entry name" value="PKS_AT"/>
    <property type="match status" value="1"/>
</dbReference>
<dbReference type="InterPro" id="IPR006162">
    <property type="entry name" value="Ppantetheine_attach_site"/>
</dbReference>
<dbReference type="InterPro" id="IPR020806">
    <property type="entry name" value="PKS_PP-bd"/>
</dbReference>
<dbReference type="InterPro" id="IPR014031">
    <property type="entry name" value="Ketoacyl_synth_C"/>
</dbReference>
<dbReference type="InterPro" id="IPR020841">
    <property type="entry name" value="PKS_Beta-ketoAc_synthase_dom"/>
</dbReference>
<dbReference type="InterPro" id="IPR001227">
    <property type="entry name" value="Ac_transferase_dom_sf"/>
</dbReference>
<evidence type="ECO:0000256" key="1">
    <source>
        <dbReference type="ARBA" id="ARBA00022450"/>
    </source>
</evidence>
<dbReference type="Pfam" id="PF08659">
    <property type="entry name" value="KR"/>
    <property type="match status" value="1"/>
</dbReference>
<dbReference type="InterPro" id="IPR016039">
    <property type="entry name" value="Thiolase-like"/>
</dbReference>
<dbReference type="SUPFAM" id="SSF53901">
    <property type="entry name" value="Thiolase-like"/>
    <property type="match status" value="1"/>
</dbReference>
<evidence type="ECO:0000256" key="2">
    <source>
        <dbReference type="ARBA" id="ARBA00022553"/>
    </source>
</evidence>
<proteinExistence type="predicted"/>
<dbReference type="InterPro" id="IPR016036">
    <property type="entry name" value="Malonyl_transacylase_ACP-bd"/>
</dbReference>
<dbReference type="PROSITE" id="PS00012">
    <property type="entry name" value="PHOSPHOPANTETHEINE"/>
    <property type="match status" value="1"/>
</dbReference>
<dbReference type="Proteomes" id="UP001611383">
    <property type="component" value="Chromosome"/>
</dbReference>
<dbReference type="RefSeq" id="WP_395823783.1">
    <property type="nucleotide sequence ID" value="NZ_CP043494.1"/>
</dbReference>
<keyword evidence="1" id="KW-0596">Phosphopantetheine</keyword>
<keyword evidence="7" id="KW-1185">Reference proteome</keyword>
<dbReference type="InterPro" id="IPR014030">
    <property type="entry name" value="Ketoacyl_synth_N"/>
</dbReference>
<dbReference type="SMART" id="SM00823">
    <property type="entry name" value="PKS_PP"/>
    <property type="match status" value="1"/>
</dbReference>
<dbReference type="SUPFAM" id="SSF51735">
    <property type="entry name" value="NAD(P)-binding Rossmann-fold domains"/>
    <property type="match status" value="2"/>
</dbReference>
<dbReference type="Pfam" id="PF02801">
    <property type="entry name" value="Ketoacyl-synt_C"/>
    <property type="match status" value="1"/>
</dbReference>
<keyword evidence="2" id="KW-0597">Phosphoprotein</keyword>
<dbReference type="InterPro" id="IPR036736">
    <property type="entry name" value="ACP-like_sf"/>
</dbReference>
<dbReference type="SUPFAM" id="SSF47336">
    <property type="entry name" value="ACP-like"/>
    <property type="match status" value="1"/>
</dbReference>
<evidence type="ECO:0000313" key="7">
    <source>
        <dbReference type="Proteomes" id="UP001611383"/>
    </source>
</evidence>
<evidence type="ECO:0000313" key="6">
    <source>
        <dbReference type="EMBL" id="WNG46914.1"/>
    </source>
</evidence>
<dbReference type="Pfam" id="PF00109">
    <property type="entry name" value="ketoacyl-synt"/>
    <property type="match status" value="1"/>
</dbReference>
<dbReference type="CDD" id="cd08955">
    <property type="entry name" value="KR_2_FAS_SDR_x"/>
    <property type="match status" value="1"/>
</dbReference>
<dbReference type="CDD" id="cd00833">
    <property type="entry name" value="PKS"/>
    <property type="match status" value="1"/>
</dbReference>
<dbReference type="SUPFAM" id="SSF52151">
    <property type="entry name" value="FabD/lysophospholipase-like"/>
    <property type="match status" value="1"/>
</dbReference>
<sequence length="1550" mass="165060">MSQSTPPRESLSAVKLALLARQMRSKIEGVELLRSEPVAVVGLGCRLPGGAGSPEDFWRLLSEGRDAIVEVPRDRWDIDAWFDPDPETPGRMYTRWGGFLDQVDRFDPEFFGISPREAQHMDPQQRLLLEVAWEALEDAGMPAPSLAGSATGVFVGVSLNDYSSLQFADPRQLSAYAGSGSANCIVANRLSYLLDLRGPSMALDTACSSSLVAVHSAVQSLRSGECRVALAGGVNVMLSPEITVALCRSRMLSADGRCKTFDARADGYVRGEGCGVVVLKLLSDALTDKDRILAVIRGSAVNQDGRSNGLTAPNLLAQQALLRQALANAQVRPEEVSLIEAHGTGTSLGDPIEVDALRQVYGGTRSEATCALGSVKTNIGHLEAAAGIAGFIKTVLSLRHQTIPPHLHFRELNPNVPLAGSSFYIPTAPRAWEPGPVGRRLAAVSSFGFGGTNAHVVLEEAPVLPQPAATGVERPTHVLTLSARRPESLRALAGRYAEHLARAPEPSVADVCFSAYTGRAHFEHRAAVVGATVAELRESLTALAEGGEAVGLSRGQVEEGGAPAVAFLFTGQGSQYVGMGRGLYESQPVFRQALDRCAEVLRPLLERPLLSVMHAKEGSPEAALLDETQYTQPALFALEYALTELWRSWGVVPRVVMGHSVGELAAACVAGVLSLEDGLKLTAERARLMQSLPRGGAMAAVFAEPERVAAMLGTGSEVSIAAINGPTDTTVSGRREAVLALLERLQSEGVKTRELPVSHAFHSALMDPAMDAFEGFAARFSYQAPKLELISNLTGDTQRSVSAAYWRRHAREPVRFEAGMRALHARGVRLFVEVGPSPTLLGLGQRCVPEDASAWVPSLRKGRDDVRQVLAAVGTLYTRGVGIDPVVFNQGPRRRVPVPTYPFQRQRYWLDGVRRPTVDGTAREPEARDEGFHSLEWRPRERQVSGARAEGRWLVLTDARGVGERLASLLEARGGKVVRAPLGSVSADSEGVRRLVREVLAGGPVRGIVHLWSLDLSAPTSEDASVLEQARTVGCGSVITILQAMEAAAQGTPPRLWLVTRGAQATGKSEAPSVAQAPLWGLGRVLALEQPEVWGGLIDLDPSSPAGEEERLAAELLEPDGEEQVALRGQRLAARLVPTAEAPAKELAPKADATYLVTGGLGAIGLHVARWLVTRGARHLVLMGRRGATVEAQAALRSLESAGARVEVVAGDVSVRADVERVLERIRTGMPPLKGIVHSAGALDDGILLRLDPERLARVMAPKVAGAWNLHALTTGLSLDFFVLFSSSVSLLGGPGQGNYAAANAFLDALAHHRRALGQPALSIHWGPWSEGGMAERTAAGRWTSMGVSPLSPEQGVKALGRWLASEAAEVGVFPINWPVFLGTMPSVPPLLSELAGGSRSSGEASAKEAGPSVLLQGLMAAAAAEREELLATHVRTEVSTVLGLDASRAPQPRQGFFEMGMDSLMAIELRKRLQASLGRTLPATLVFNYPTVESLSRHLAALLAPEPQPAATPAEEVARDAALLAEVEGLSDDEVSSELAELANQLLEE</sequence>
<dbReference type="SMART" id="SM00822">
    <property type="entry name" value="PKS_KR"/>
    <property type="match status" value="1"/>
</dbReference>
<dbReference type="PROSITE" id="PS00606">
    <property type="entry name" value="KS3_1"/>
    <property type="match status" value="1"/>
</dbReference>
<dbReference type="Gene3D" id="3.40.50.720">
    <property type="entry name" value="NAD(P)-binding Rossmann-like Domain"/>
    <property type="match status" value="1"/>
</dbReference>
<dbReference type="EMBL" id="CP043494">
    <property type="protein sequence ID" value="WNG46914.1"/>
    <property type="molecule type" value="Genomic_DNA"/>
</dbReference>
<feature type="domain" description="Ketosynthase family 3 (KS3)" evidence="5">
    <location>
        <begin position="35"/>
        <end position="460"/>
    </location>
</feature>
<evidence type="ECO:0000259" key="5">
    <source>
        <dbReference type="PROSITE" id="PS52004"/>
    </source>
</evidence>
<dbReference type="InterPro" id="IPR014043">
    <property type="entry name" value="Acyl_transferase_dom"/>
</dbReference>
<dbReference type="PANTHER" id="PTHR43775:SF37">
    <property type="entry name" value="SI:DKEY-61P9.11"/>
    <property type="match status" value="1"/>
</dbReference>
<evidence type="ECO:0000256" key="3">
    <source>
        <dbReference type="ARBA" id="ARBA00022679"/>
    </source>
</evidence>
<reference evidence="6 7" key="1">
    <citation type="submission" date="2019-08" db="EMBL/GenBank/DDBJ databases">
        <title>Archangium and Cystobacter genomes.</title>
        <authorList>
            <person name="Chen I.-C.K."/>
            <person name="Wielgoss S."/>
        </authorList>
    </citation>
    <scope>NUCLEOTIDE SEQUENCE [LARGE SCALE GENOMIC DNA]</scope>
    <source>
        <strain evidence="6 7">Cbm 6</strain>
    </source>
</reference>
<feature type="domain" description="Carrier" evidence="4">
    <location>
        <begin position="1429"/>
        <end position="1504"/>
    </location>
</feature>
<dbReference type="InterPro" id="IPR050091">
    <property type="entry name" value="PKS_NRPS_Biosynth_Enz"/>
</dbReference>
<keyword evidence="3" id="KW-0808">Transferase</keyword>
<dbReference type="PROSITE" id="PS50075">
    <property type="entry name" value="CARRIER"/>
    <property type="match status" value="1"/>
</dbReference>
<dbReference type="InterPro" id="IPR013968">
    <property type="entry name" value="PKS_KR"/>
</dbReference>
<dbReference type="Pfam" id="PF00698">
    <property type="entry name" value="Acyl_transf_1"/>
    <property type="match status" value="1"/>
</dbReference>
<dbReference type="InterPro" id="IPR009081">
    <property type="entry name" value="PP-bd_ACP"/>
</dbReference>